<organism evidence="1 2">
    <name type="scientific">Streptomyces roseochromogenus subsp. oscitans DS 12.976</name>
    <dbReference type="NCBI Taxonomy" id="1352936"/>
    <lineage>
        <taxon>Bacteria</taxon>
        <taxon>Bacillati</taxon>
        <taxon>Actinomycetota</taxon>
        <taxon>Actinomycetes</taxon>
        <taxon>Kitasatosporales</taxon>
        <taxon>Streptomycetaceae</taxon>
        <taxon>Streptomyces</taxon>
    </lineage>
</organism>
<protein>
    <submittedName>
        <fullName evidence="1">Uncharacterized protein</fullName>
    </submittedName>
</protein>
<accession>V6KWY0</accession>
<proteinExistence type="predicted"/>
<reference evidence="1 2" key="1">
    <citation type="journal article" date="2014" name="Genome Announc.">
        <title>Draft Genome Sequence of Streptomyces roseochromogenes subsp. oscitans DS 12.976, Producer of the Aminocoumarin Antibiotic Clorobiocin.</title>
        <authorList>
            <person name="Ruckert C."/>
            <person name="Kalinowski J."/>
            <person name="Heide L."/>
            <person name="Apel A.K."/>
        </authorList>
    </citation>
    <scope>NUCLEOTIDE SEQUENCE [LARGE SCALE GENOMIC DNA]</scope>
    <source>
        <strain evidence="1 2">DS 12.976</strain>
    </source>
</reference>
<dbReference type="HOGENOM" id="CLU_2453418_0_0_11"/>
<dbReference type="AlphaFoldDB" id="V6KWY0"/>
<dbReference type="OrthoDB" id="4304344at2"/>
<evidence type="ECO:0000313" key="1">
    <source>
        <dbReference type="EMBL" id="EST36655.1"/>
    </source>
</evidence>
<dbReference type="PATRIC" id="fig|1352936.5.peg.180"/>
<comment type="caution">
    <text evidence="1">The sequence shown here is derived from an EMBL/GenBank/DDBJ whole genome shotgun (WGS) entry which is preliminary data.</text>
</comment>
<evidence type="ECO:0000313" key="2">
    <source>
        <dbReference type="Proteomes" id="UP000017984"/>
    </source>
</evidence>
<dbReference type="STRING" id="1352936.M878_00745"/>
<dbReference type="Proteomes" id="UP000017984">
    <property type="component" value="Chromosome"/>
</dbReference>
<dbReference type="EMBL" id="AWQX01000006">
    <property type="protein sequence ID" value="EST36655.1"/>
    <property type="molecule type" value="Genomic_DNA"/>
</dbReference>
<sequence>MRGESAAQRLLEELATGCASPDPDDLIQHAYRPVAVSDHAGWPWPGTITAWWTGPCGTALCRLRLSGVPTPRWVVYDPDRIALLVQEGI</sequence>
<keyword evidence="2" id="KW-1185">Reference proteome</keyword>
<name>V6KWY0_STRRC</name>
<dbReference type="RefSeq" id="WP_023544188.1">
    <property type="nucleotide sequence ID" value="NZ_CM002285.1"/>
</dbReference>
<gene>
    <name evidence="1" type="ORF">M878_00745</name>
</gene>